<evidence type="ECO:0000313" key="2">
    <source>
        <dbReference type="EMBL" id="OEL25431.1"/>
    </source>
</evidence>
<comment type="caution">
    <text evidence="2">The sequence shown here is derived from an EMBL/GenBank/DDBJ whole genome shotgun (WGS) entry which is preliminary data.</text>
</comment>
<keyword evidence="3" id="KW-1185">Reference proteome</keyword>
<organism evidence="2 3">
    <name type="scientific">Dichanthelium oligosanthes</name>
    <dbReference type="NCBI Taxonomy" id="888268"/>
    <lineage>
        <taxon>Eukaryota</taxon>
        <taxon>Viridiplantae</taxon>
        <taxon>Streptophyta</taxon>
        <taxon>Embryophyta</taxon>
        <taxon>Tracheophyta</taxon>
        <taxon>Spermatophyta</taxon>
        <taxon>Magnoliopsida</taxon>
        <taxon>Liliopsida</taxon>
        <taxon>Poales</taxon>
        <taxon>Poaceae</taxon>
        <taxon>PACMAD clade</taxon>
        <taxon>Panicoideae</taxon>
        <taxon>Panicodae</taxon>
        <taxon>Paniceae</taxon>
        <taxon>Dichantheliinae</taxon>
        <taxon>Dichanthelium</taxon>
    </lineage>
</organism>
<evidence type="ECO:0000256" key="1">
    <source>
        <dbReference type="SAM" id="MobiDB-lite"/>
    </source>
</evidence>
<feature type="region of interest" description="Disordered" evidence="1">
    <location>
        <begin position="41"/>
        <end position="102"/>
    </location>
</feature>
<dbReference type="PANTHER" id="PTHR10792:SF8">
    <property type="entry name" value="RIBOSOME BIOGENESIS PROTEIN RLP24-RELATED"/>
    <property type="match status" value="1"/>
</dbReference>
<evidence type="ECO:0000313" key="3">
    <source>
        <dbReference type="Proteomes" id="UP000095767"/>
    </source>
</evidence>
<gene>
    <name evidence="2" type="ORF">BAE44_0013550</name>
</gene>
<dbReference type="GO" id="GO:0005730">
    <property type="term" value="C:nucleolus"/>
    <property type="evidence" value="ECO:0007669"/>
    <property type="project" value="TreeGrafter"/>
</dbReference>
<feature type="compositionally biased region" description="Basic and acidic residues" evidence="1">
    <location>
        <begin position="43"/>
        <end position="61"/>
    </location>
</feature>
<reference evidence="2 3" key="1">
    <citation type="submission" date="2016-09" db="EMBL/GenBank/DDBJ databases">
        <title>The draft genome of Dichanthelium oligosanthes: A C3 panicoid grass species.</title>
        <authorList>
            <person name="Studer A.J."/>
            <person name="Schnable J.C."/>
            <person name="Brutnell T.P."/>
        </authorList>
    </citation>
    <scope>NUCLEOTIDE SEQUENCE [LARGE SCALE GENOMIC DNA]</scope>
    <source>
        <strain evidence="3">cv. Kellogg 1175</strain>
        <tissue evidence="2">Leaf</tissue>
    </source>
</reference>
<feature type="compositionally biased region" description="Basic and acidic residues" evidence="1">
    <location>
        <begin position="79"/>
        <end position="90"/>
    </location>
</feature>
<accession>A0A1E5VJX4</accession>
<protein>
    <submittedName>
        <fullName evidence="2">Uncharacterized protein</fullName>
    </submittedName>
</protein>
<dbReference type="STRING" id="888268.A0A1E5VJX4"/>
<dbReference type="GO" id="GO:0042273">
    <property type="term" value="P:ribosomal large subunit biogenesis"/>
    <property type="evidence" value="ECO:0007669"/>
    <property type="project" value="TreeGrafter"/>
</dbReference>
<feature type="non-terminal residue" evidence="2">
    <location>
        <position position="1"/>
    </location>
</feature>
<dbReference type="PANTHER" id="PTHR10792">
    <property type="entry name" value="60S RIBOSOMAL PROTEIN L24"/>
    <property type="match status" value="1"/>
</dbReference>
<dbReference type="EMBL" id="LWDX02037268">
    <property type="protein sequence ID" value="OEL25431.1"/>
    <property type="molecule type" value="Genomic_DNA"/>
</dbReference>
<proteinExistence type="predicted"/>
<dbReference type="OrthoDB" id="10262490at2759"/>
<dbReference type="InterPro" id="IPR056366">
    <property type="entry name" value="Ribosomal_eL24"/>
</dbReference>
<name>A0A1E5VJX4_9POAL</name>
<sequence>QDATFELERKRNKPERYDRNVTEQTLKAILLITKIRHARLQKHITDRHKPGKNEERERDSNELEQDINILPKKLISTKHSAEKTKVKLKADQQQPEENLMEE</sequence>
<dbReference type="AlphaFoldDB" id="A0A1E5VJX4"/>
<dbReference type="GO" id="GO:0003735">
    <property type="term" value="F:structural constituent of ribosome"/>
    <property type="evidence" value="ECO:0007669"/>
    <property type="project" value="InterPro"/>
</dbReference>
<dbReference type="Proteomes" id="UP000095767">
    <property type="component" value="Unassembled WGS sequence"/>
</dbReference>